<reference evidence="2" key="1">
    <citation type="submission" date="2016-09" db="EMBL/GenBank/DDBJ databases">
        <authorList>
            <person name="Gulvik C.A."/>
        </authorList>
    </citation>
    <scope>NUCLEOTIDE SEQUENCE [LARGE SCALE GENOMIC DNA]</scope>
    <source>
        <strain evidence="2">LMG 8895</strain>
    </source>
</reference>
<name>A0A1E5H571_9ENTE</name>
<sequence length="285" mass="31520">MRNDKSRMKRSIQIFSALGILLVICLLGQKSLTVFADKFPITSQPVEIQTPTIMVPGTNGTVDRFGGLIKSLNTEEDVEVLKVTVASDNTVLSKGRLSASSTHPIIVIAFEDSSTDTLSVQGKWYQIALAYIQKSYSFKTYNYLGHSNGGLVITSYLENDQQVTDPELSKLITIGTPYNDLSSAYNNTATNVTQVKKTSPLLNGYLKNLDQIPSNIQMRNIAGEIKHSASDGTVPVQSVFAGRSIYQDRIADYQELLIQGEQTNHSALVENTEIIDQIKTFFWQN</sequence>
<dbReference type="Pfam" id="PF06028">
    <property type="entry name" value="DUF915"/>
    <property type="match status" value="1"/>
</dbReference>
<dbReference type="EMBL" id="MIJY01000002">
    <property type="protein sequence ID" value="OEG19986.1"/>
    <property type="molecule type" value="Genomic_DNA"/>
</dbReference>
<dbReference type="OrthoDB" id="2157689at2"/>
<evidence type="ECO:0008006" key="3">
    <source>
        <dbReference type="Google" id="ProtNLM"/>
    </source>
</evidence>
<protein>
    <recommendedName>
        <fullName evidence="3">Alpha/beta hydrolase</fullName>
    </recommendedName>
</protein>
<proteinExistence type="predicted"/>
<dbReference type="Proteomes" id="UP000095094">
    <property type="component" value="Unassembled WGS sequence"/>
</dbReference>
<dbReference type="AlphaFoldDB" id="A0A1E5H571"/>
<dbReference type="RefSeq" id="WP_069662253.1">
    <property type="nucleotide sequence ID" value="NZ_JBHUJJ010000001.1"/>
</dbReference>
<dbReference type="InterPro" id="IPR010315">
    <property type="entry name" value="DUF915_hydro-like"/>
</dbReference>
<gene>
    <name evidence="1" type="ORF">BCR25_14450</name>
</gene>
<organism evidence="1 2">
    <name type="scientific">Enterococcus termitis</name>
    <dbReference type="NCBI Taxonomy" id="332950"/>
    <lineage>
        <taxon>Bacteria</taxon>
        <taxon>Bacillati</taxon>
        <taxon>Bacillota</taxon>
        <taxon>Bacilli</taxon>
        <taxon>Lactobacillales</taxon>
        <taxon>Enterococcaceae</taxon>
        <taxon>Enterococcus</taxon>
    </lineage>
</organism>
<evidence type="ECO:0000313" key="1">
    <source>
        <dbReference type="EMBL" id="OEG19986.1"/>
    </source>
</evidence>
<dbReference type="Gene3D" id="3.40.50.1820">
    <property type="entry name" value="alpha/beta hydrolase"/>
    <property type="match status" value="1"/>
</dbReference>
<comment type="caution">
    <text evidence="1">The sequence shown here is derived from an EMBL/GenBank/DDBJ whole genome shotgun (WGS) entry which is preliminary data.</text>
</comment>
<accession>A0A1E5H571</accession>
<evidence type="ECO:0000313" key="2">
    <source>
        <dbReference type="Proteomes" id="UP000095094"/>
    </source>
</evidence>
<dbReference type="InterPro" id="IPR029058">
    <property type="entry name" value="AB_hydrolase_fold"/>
</dbReference>
<dbReference type="SUPFAM" id="SSF53474">
    <property type="entry name" value="alpha/beta-Hydrolases"/>
    <property type="match status" value="1"/>
</dbReference>
<keyword evidence="2" id="KW-1185">Reference proteome</keyword>